<feature type="non-terminal residue" evidence="3">
    <location>
        <position position="1"/>
    </location>
</feature>
<feature type="compositionally biased region" description="Low complexity" evidence="1">
    <location>
        <begin position="339"/>
        <end position="348"/>
    </location>
</feature>
<dbReference type="GO" id="GO:0043130">
    <property type="term" value="F:ubiquitin binding"/>
    <property type="evidence" value="ECO:0007669"/>
    <property type="project" value="InterPro"/>
</dbReference>
<dbReference type="InterPro" id="IPR004152">
    <property type="entry name" value="GAT_dom"/>
</dbReference>
<proteinExistence type="predicted"/>
<dbReference type="PROSITE" id="PS50909">
    <property type="entry name" value="GAT"/>
    <property type="match status" value="1"/>
</dbReference>
<dbReference type="AlphaFoldDB" id="A0A4V4KU53"/>
<dbReference type="Pfam" id="PF03127">
    <property type="entry name" value="GAT"/>
    <property type="match status" value="1"/>
</dbReference>
<organism evidence="3 4">
    <name type="scientific">Aureobasidium pullulans</name>
    <name type="common">Black yeast</name>
    <name type="synonym">Pullularia pullulans</name>
    <dbReference type="NCBI Taxonomy" id="5580"/>
    <lineage>
        <taxon>Eukaryota</taxon>
        <taxon>Fungi</taxon>
        <taxon>Dikarya</taxon>
        <taxon>Ascomycota</taxon>
        <taxon>Pezizomycotina</taxon>
        <taxon>Dothideomycetes</taxon>
        <taxon>Dothideomycetidae</taxon>
        <taxon>Dothideales</taxon>
        <taxon>Saccotheciaceae</taxon>
        <taxon>Aureobasidium</taxon>
    </lineage>
</organism>
<dbReference type="GO" id="GO:0035091">
    <property type="term" value="F:phosphatidylinositol binding"/>
    <property type="evidence" value="ECO:0007669"/>
    <property type="project" value="InterPro"/>
</dbReference>
<feature type="compositionally biased region" description="Basic and acidic residues" evidence="1">
    <location>
        <begin position="398"/>
        <end position="415"/>
    </location>
</feature>
<dbReference type="SUPFAM" id="SSF89009">
    <property type="entry name" value="GAT-like domain"/>
    <property type="match status" value="1"/>
</dbReference>
<gene>
    <name evidence="3" type="ORF">D6C94_10074</name>
</gene>
<evidence type="ECO:0000313" key="3">
    <source>
        <dbReference type="EMBL" id="THY68878.1"/>
    </source>
</evidence>
<evidence type="ECO:0000259" key="2">
    <source>
        <dbReference type="PROSITE" id="PS50909"/>
    </source>
</evidence>
<dbReference type="SUPFAM" id="SSF48464">
    <property type="entry name" value="ENTH/VHS domain"/>
    <property type="match status" value="1"/>
</dbReference>
<feature type="region of interest" description="Disordered" evidence="1">
    <location>
        <begin position="455"/>
        <end position="477"/>
    </location>
</feature>
<dbReference type="InterPro" id="IPR038425">
    <property type="entry name" value="GAT_sf"/>
</dbReference>
<accession>A0A4V4KU53</accession>
<dbReference type="InterPro" id="IPR008942">
    <property type="entry name" value="ENTH_VHS"/>
</dbReference>
<dbReference type="Proteomes" id="UP000305064">
    <property type="component" value="Unassembled WGS sequence"/>
</dbReference>
<evidence type="ECO:0000256" key="1">
    <source>
        <dbReference type="SAM" id="MobiDB-lite"/>
    </source>
</evidence>
<feature type="compositionally biased region" description="Polar residues" evidence="1">
    <location>
        <begin position="455"/>
        <end position="467"/>
    </location>
</feature>
<dbReference type="CDD" id="cd21383">
    <property type="entry name" value="GAT_GGA_Tom1-like"/>
    <property type="match status" value="1"/>
</dbReference>
<reference evidence="3 4" key="1">
    <citation type="submission" date="2018-10" db="EMBL/GenBank/DDBJ databases">
        <title>Fifty Aureobasidium pullulans genomes reveal a recombining polyextremotolerant generalist.</title>
        <authorList>
            <person name="Gostincar C."/>
            <person name="Turk M."/>
            <person name="Zajc J."/>
            <person name="Gunde-Cimerman N."/>
        </authorList>
    </citation>
    <scope>NUCLEOTIDE SEQUENCE [LARGE SCALE GENOMIC DNA]</scope>
    <source>
        <strain evidence="3 4">EXF-4256</strain>
    </source>
</reference>
<feature type="compositionally biased region" description="Polar residues" evidence="1">
    <location>
        <begin position="210"/>
        <end position="227"/>
    </location>
</feature>
<sequence>STRQTLNKHEEATCRFPEKKSQQRSYHDQRASRRLARSECYECHRMSFGQDTHTRQKTHELQRQFCEAPSDNSGEEVLHLPVIVEAAESSPQAAAAAAYHIRKCLSKDSKSRVQYNAIMLIRILADNPGPSFTRNIDAKFVSTVKDIVKNGRDPSVQQMMRETLDSLEAEKSYDNGLYDLLAMWRHVKGYQARILPQGAYRQNAPPVPQHPNTQQQQRSNSLPTQQELASRVEEARNTAKILLQLLQSTPPEQIMQQELIREFSERCQTAQRSMQEYINCDSPPPDDDTLQTLIETNEQLSLALSRHQRAVLQARRALGQSASPALAPNNPFSPPQSQPPIQQNSLLPASQPYAADPHTAYSPVSPINDTFSAPPGPPPGHTSAPALAPNNPFADPAETSHNHDLDYTTHPHEPRNYGPSVDTNPRPAYGGVTESYMGRQYSAANGLTMHGGVDTSTAEDVSPVEQTHTQREVRYRY</sequence>
<name>A0A4V4KU53_AURPU</name>
<comment type="caution">
    <text evidence="3">The sequence shown here is derived from an EMBL/GenBank/DDBJ whole genome shotgun (WGS) entry which is preliminary data.</text>
</comment>
<feature type="compositionally biased region" description="Basic and acidic residues" evidence="1">
    <location>
        <begin position="468"/>
        <end position="477"/>
    </location>
</feature>
<feature type="region of interest" description="Disordered" evidence="1">
    <location>
        <begin position="1"/>
        <end position="31"/>
    </location>
</feature>
<dbReference type="Gene3D" id="1.20.58.160">
    <property type="match status" value="1"/>
</dbReference>
<feature type="compositionally biased region" description="Basic and acidic residues" evidence="1">
    <location>
        <begin position="7"/>
        <end position="31"/>
    </location>
</feature>
<evidence type="ECO:0000313" key="4">
    <source>
        <dbReference type="Proteomes" id="UP000305064"/>
    </source>
</evidence>
<feature type="domain" description="GAT" evidence="2">
    <location>
        <begin position="223"/>
        <end position="312"/>
    </location>
</feature>
<dbReference type="Gene3D" id="1.25.40.90">
    <property type="match status" value="1"/>
</dbReference>
<feature type="region of interest" description="Disordered" evidence="1">
    <location>
        <begin position="201"/>
        <end position="227"/>
    </location>
</feature>
<feature type="region of interest" description="Disordered" evidence="1">
    <location>
        <begin position="321"/>
        <end position="426"/>
    </location>
</feature>
<protein>
    <recommendedName>
        <fullName evidence="2">GAT domain-containing protein</fullName>
    </recommendedName>
</protein>
<dbReference type="EMBL" id="QZBJ01000120">
    <property type="protein sequence ID" value="THY68878.1"/>
    <property type="molecule type" value="Genomic_DNA"/>
</dbReference>